<protein>
    <submittedName>
        <fullName evidence="1">Uncharacterized protein</fullName>
    </submittedName>
</protein>
<evidence type="ECO:0000313" key="1">
    <source>
        <dbReference type="EMBL" id="CAF1354568.1"/>
    </source>
</evidence>
<feature type="non-terminal residue" evidence="1">
    <location>
        <position position="36"/>
    </location>
</feature>
<name>A0A815HMP9_9BILA</name>
<dbReference type="Proteomes" id="UP000663854">
    <property type="component" value="Unassembled WGS sequence"/>
</dbReference>
<reference evidence="1" key="1">
    <citation type="submission" date="2021-02" db="EMBL/GenBank/DDBJ databases">
        <authorList>
            <person name="Nowell W R."/>
        </authorList>
    </citation>
    <scope>NUCLEOTIDE SEQUENCE</scope>
</reference>
<dbReference type="Proteomes" id="UP000663870">
    <property type="component" value="Unassembled WGS sequence"/>
</dbReference>
<proteinExistence type="predicted"/>
<comment type="caution">
    <text evidence="1">The sequence shown here is derived from an EMBL/GenBank/DDBJ whole genome shotgun (WGS) entry which is preliminary data.</text>
</comment>
<sequence>MLVLKKLKSDQDECEKKLQQTTQLLEDLHYISYDGT</sequence>
<keyword evidence="4" id="KW-1185">Reference proteome</keyword>
<evidence type="ECO:0000313" key="3">
    <source>
        <dbReference type="Proteomes" id="UP000663854"/>
    </source>
</evidence>
<evidence type="ECO:0000313" key="2">
    <source>
        <dbReference type="EMBL" id="CAF1603673.1"/>
    </source>
</evidence>
<gene>
    <name evidence="2" type="ORF">JXQ802_LOCUS48597</name>
    <name evidence="1" type="ORF">PYM288_LOCUS32568</name>
</gene>
<dbReference type="AlphaFoldDB" id="A0A815HMP9"/>
<dbReference type="EMBL" id="CAJNOH010003958">
    <property type="protein sequence ID" value="CAF1354568.1"/>
    <property type="molecule type" value="Genomic_DNA"/>
</dbReference>
<accession>A0A815HMP9</accession>
<organism evidence="1 3">
    <name type="scientific">Rotaria sordida</name>
    <dbReference type="NCBI Taxonomy" id="392033"/>
    <lineage>
        <taxon>Eukaryota</taxon>
        <taxon>Metazoa</taxon>
        <taxon>Spiralia</taxon>
        <taxon>Gnathifera</taxon>
        <taxon>Rotifera</taxon>
        <taxon>Eurotatoria</taxon>
        <taxon>Bdelloidea</taxon>
        <taxon>Philodinida</taxon>
        <taxon>Philodinidae</taxon>
        <taxon>Rotaria</taxon>
    </lineage>
</organism>
<evidence type="ECO:0000313" key="4">
    <source>
        <dbReference type="Proteomes" id="UP000663870"/>
    </source>
</evidence>
<dbReference type="EMBL" id="CAJNOL010005347">
    <property type="protein sequence ID" value="CAF1603673.1"/>
    <property type="molecule type" value="Genomic_DNA"/>
</dbReference>